<evidence type="ECO:0000259" key="3">
    <source>
        <dbReference type="Pfam" id="PF03358"/>
    </source>
</evidence>
<dbReference type="InterPro" id="IPR005025">
    <property type="entry name" value="FMN_Rdtase-like_dom"/>
</dbReference>
<reference evidence="4 5" key="1">
    <citation type="submission" date="2023-05" db="EMBL/GenBank/DDBJ databases">
        <title>[ruminococcus] sp. nov., isolated from a pig farm feces dump.</title>
        <authorList>
            <person name="Chang Y.-H."/>
        </authorList>
    </citation>
    <scope>NUCLEOTIDE SEQUENCE [LARGE SCALE GENOMIC DNA]</scope>
    <source>
        <strain evidence="4 5">YH-rum2234</strain>
    </source>
</reference>
<evidence type="ECO:0000256" key="2">
    <source>
        <dbReference type="ARBA" id="ARBA00022643"/>
    </source>
</evidence>
<gene>
    <name evidence="4" type="ORF">QJ036_13490</name>
</gene>
<dbReference type="Pfam" id="PF03358">
    <property type="entry name" value="FMN_red"/>
    <property type="match status" value="1"/>
</dbReference>
<evidence type="ECO:0000313" key="4">
    <source>
        <dbReference type="EMBL" id="MDI9243460.1"/>
    </source>
</evidence>
<dbReference type="Gene3D" id="3.40.50.360">
    <property type="match status" value="1"/>
</dbReference>
<name>A0AAP4F0K2_9FIRM</name>
<feature type="domain" description="NADPH-dependent FMN reductase-like" evidence="3">
    <location>
        <begin position="1"/>
        <end position="140"/>
    </location>
</feature>
<dbReference type="Proteomes" id="UP001300383">
    <property type="component" value="Unassembled WGS sequence"/>
</dbReference>
<dbReference type="InterPro" id="IPR051796">
    <property type="entry name" value="ISF_SsuE-like"/>
</dbReference>
<evidence type="ECO:0000313" key="5">
    <source>
        <dbReference type="Proteomes" id="UP001300383"/>
    </source>
</evidence>
<dbReference type="AlphaFoldDB" id="A0AAP4F0K2"/>
<proteinExistence type="predicted"/>
<keyword evidence="1" id="KW-0285">Flavoprotein</keyword>
<dbReference type="InterPro" id="IPR029039">
    <property type="entry name" value="Flavoprotein-like_sf"/>
</dbReference>
<dbReference type="PANTHER" id="PTHR43278">
    <property type="entry name" value="NAD(P)H-DEPENDENT FMN-CONTAINING OXIDOREDUCTASE YWQN-RELATED"/>
    <property type="match status" value="1"/>
</dbReference>
<dbReference type="PANTHER" id="PTHR43278:SF2">
    <property type="entry name" value="IRON-SULFUR FLAVOPROTEIN"/>
    <property type="match status" value="1"/>
</dbReference>
<comment type="caution">
    <text evidence="4">The sequence shown here is derived from an EMBL/GenBank/DDBJ whole genome shotgun (WGS) entry which is preliminary data.</text>
</comment>
<dbReference type="GO" id="GO:0016491">
    <property type="term" value="F:oxidoreductase activity"/>
    <property type="evidence" value="ECO:0007669"/>
    <property type="project" value="InterPro"/>
</dbReference>
<protein>
    <submittedName>
        <fullName evidence="4">Flavodoxin family protein</fullName>
    </submittedName>
</protein>
<accession>A0AAP4F0K2</accession>
<dbReference type="RefSeq" id="WP_283231870.1">
    <property type="nucleotide sequence ID" value="NZ_JASGBQ010000035.1"/>
</dbReference>
<keyword evidence="2" id="KW-0288">FMN</keyword>
<evidence type="ECO:0000256" key="1">
    <source>
        <dbReference type="ARBA" id="ARBA00022630"/>
    </source>
</evidence>
<dbReference type="SUPFAM" id="SSF52218">
    <property type="entry name" value="Flavoproteins"/>
    <property type="match status" value="1"/>
</dbReference>
<organism evidence="4 5">
    <name type="scientific">Fusibacillus kribbianus</name>
    <dbReference type="NCBI Taxonomy" id="3044208"/>
    <lineage>
        <taxon>Bacteria</taxon>
        <taxon>Bacillati</taxon>
        <taxon>Bacillota</taxon>
        <taxon>Clostridia</taxon>
        <taxon>Lachnospirales</taxon>
        <taxon>Lachnospiraceae</taxon>
        <taxon>Fusibacillus</taxon>
    </lineage>
</organism>
<keyword evidence="5" id="KW-1185">Reference proteome</keyword>
<sequence length="177" mass="19582">MQITILNGSPRPGGNTDTMAGAFARGAKEAGHQVEMIHVARKKIAACKGCQYCHSHKGVCIQKDDMEAVLHTLDHTELLVLASPIYCFDMTGQLKCTLDRMYPRGRYDLPIREAALLLNSVSEGVFEGAKAQFHTMVDYYGWKNRGILTISGMTVEKDGAMERCPRLAEAYELGRSL</sequence>
<dbReference type="EMBL" id="JASGBQ010000035">
    <property type="protein sequence ID" value="MDI9243460.1"/>
    <property type="molecule type" value="Genomic_DNA"/>
</dbReference>